<keyword evidence="3 9" id="KW-1133">Transmembrane helix</keyword>
<reference evidence="12 13" key="1">
    <citation type="journal article" date="2013" name="Genome Announc.">
        <title>Genome Sequence of the Polycyclic Aromatic Hydrocarbon-Degrading Bacterium Strain Marinobacter nanhaiticus D15-8WT.</title>
        <authorList>
            <person name="Cui Z."/>
            <person name="Gao W."/>
            <person name="Li Q."/>
            <person name="Xu G."/>
            <person name="Zheng L."/>
        </authorList>
    </citation>
    <scope>NUCLEOTIDE SEQUENCE [LARGE SCALE GENOMIC DNA]</scope>
    <source>
        <strain evidence="12 13">D15-8W</strain>
    </source>
</reference>
<evidence type="ECO:0000256" key="6">
    <source>
        <dbReference type="ARBA" id="ARBA00029447"/>
    </source>
</evidence>
<dbReference type="FunFam" id="1.10.287.950:FF:000001">
    <property type="entry name" value="Methyl-accepting chemotaxis sensory transducer"/>
    <property type="match status" value="1"/>
</dbReference>
<keyword evidence="5 7" id="KW-0807">Transducer</keyword>
<feature type="region of interest" description="Disordered" evidence="8">
    <location>
        <begin position="590"/>
        <end position="611"/>
    </location>
</feature>
<comment type="caution">
    <text evidence="12">The sequence shown here is derived from an EMBL/GenBank/DDBJ whole genome shotgun (WGS) entry which is preliminary data.</text>
</comment>
<organism evidence="12 13">
    <name type="scientific">Marinobacter nanhaiticus D15-8W</name>
    <dbReference type="NCBI Taxonomy" id="626887"/>
    <lineage>
        <taxon>Bacteria</taxon>
        <taxon>Pseudomonadati</taxon>
        <taxon>Pseudomonadota</taxon>
        <taxon>Gammaproteobacteria</taxon>
        <taxon>Pseudomonadales</taxon>
        <taxon>Marinobacteraceae</taxon>
        <taxon>Marinobacter</taxon>
    </lineage>
</organism>
<dbReference type="AlphaFoldDB" id="N6VY98"/>
<feature type="transmembrane region" description="Helical" evidence="9">
    <location>
        <begin position="273"/>
        <end position="292"/>
    </location>
</feature>
<evidence type="ECO:0000256" key="8">
    <source>
        <dbReference type="SAM" id="MobiDB-lite"/>
    </source>
</evidence>
<gene>
    <name evidence="12" type="ORF">J057_15690</name>
</gene>
<evidence type="ECO:0000259" key="11">
    <source>
        <dbReference type="PROSITE" id="PS50885"/>
    </source>
</evidence>
<comment type="similarity">
    <text evidence="6">Belongs to the methyl-accepting chemotaxis (MCP) protein family.</text>
</comment>
<evidence type="ECO:0000256" key="1">
    <source>
        <dbReference type="ARBA" id="ARBA00004141"/>
    </source>
</evidence>
<dbReference type="PROSITE" id="PS50885">
    <property type="entry name" value="HAMP"/>
    <property type="match status" value="1"/>
</dbReference>
<feature type="domain" description="HAMP" evidence="11">
    <location>
        <begin position="295"/>
        <end position="349"/>
    </location>
</feature>
<dbReference type="InterPro" id="IPR003660">
    <property type="entry name" value="HAMP_dom"/>
</dbReference>
<keyword evidence="2 9" id="KW-0812">Transmembrane</keyword>
<evidence type="ECO:0000256" key="5">
    <source>
        <dbReference type="ARBA" id="ARBA00023224"/>
    </source>
</evidence>
<evidence type="ECO:0000259" key="10">
    <source>
        <dbReference type="PROSITE" id="PS50111"/>
    </source>
</evidence>
<keyword evidence="13" id="KW-1185">Reference proteome</keyword>
<dbReference type="SUPFAM" id="SSF58104">
    <property type="entry name" value="Methyl-accepting chemotaxis protein (MCP) signaling domain"/>
    <property type="match status" value="1"/>
</dbReference>
<evidence type="ECO:0000256" key="2">
    <source>
        <dbReference type="ARBA" id="ARBA00022692"/>
    </source>
</evidence>
<dbReference type="SMART" id="SM00304">
    <property type="entry name" value="HAMP"/>
    <property type="match status" value="2"/>
</dbReference>
<comment type="subcellular location">
    <subcellularLocation>
        <location evidence="1">Membrane</location>
        <topology evidence="1">Multi-pass membrane protein</topology>
    </subcellularLocation>
</comment>
<evidence type="ECO:0000256" key="9">
    <source>
        <dbReference type="SAM" id="Phobius"/>
    </source>
</evidence>
<dbReference type="Pfam" id="PF00015">
    <property type="entry name" value="MCPsignal"/>
    <property type="match status" value="1"/>
</dbReference>
<dbReference type="PANTHER" id="PTHR32089:SF112">
    <property type="entry name" value="LYSOZYME-LIKE PROTEIN-RELATED"/>
    <property type="match status" value="1"/>
</dbReference>
<dbReference type="HOGENOM" id="CLU_000445_107_27_6"/>
<dbReference type="eggNOG" id="COG0840">
    <property type="taxonomic scope" value="Bacteria"/>
</dbReference>
<dbReference type="GO" id="GO:0016020">
    <property type="term" value="C:membrane"/>
    <property type="evidence" value="ECO:0007669"/>
    <property type="project" value="UniProtKB-SubCell"/>
</dbReference>
<dbReference type="PATRIC" id="fig|626887.3.peg.3136"/>
<dbReference type="Gene3D" id="1.10.287.950">
    <property type="entry name" value="Methyl-accepting chemotaxis protein"/>
    <property type="match status" value="1"/>
</dbReference>
<evidence type="ECO:0000256" key="3">
    <source>
        <dbReference type="ARBA" id="ARBA00022989"/>
    </source>
</evidence>
<keyword evidence="4 9" id="KW-0472">Membrane</keyword>
<evidence type="ECO:0000313" key="12">
    <source>
        <dbReference type="EMBL" id="ENO12854.1"/>
    </source>
</evidence>
<sequence length="627" mass="67772">MKFNLSWRQKFLALIIVTPVGLAFIGGAVFWGLESVSTSYQRIYEISRYESTAGKLVTEWSAVEKELGALSPDTRDTTANALDTLLADANALNEQAADLDDAEVANYADQIQAEAERYVEFRRQWLTQMDRLGLTVNDGIRKELTVAMKQLEELSLSLFEKNLKEISTTSRAYIGDLNPDLAEPADSAVAGLEALVEEYDWKDNVIGENTRAYRETFTRADAIVQELIATGVQAEQAGNALQDTVLAQSESLRSGLIADAIREAEGAETSAKVVSIGAIAVFGPLLVLILFLTSRVLVSRLNSVVSVLSRVSKGDLTQKLTLGKNPQDEFNILGRATNEMVDNIGKLMRESIAGTENLLEVHGELEKTMDRLSQNSEKVESQTIQAATATQQISVTLNDVAQRTSQVGVSTQSANESAQSGAQVVESSVNAMRRLSAMIQDTHNHVKQLTQAASNVTGIIDVINGLADQTNLLALNAAIEAARAGEAGRGFSVVADEVRTLAQKTVAATTNIVSIIDDLNKQTTSMDKLAAEGLNIAKEGEASATQIADAMGNVTTSIETLNSEMDQVVVAVEEISVTTEEIAQKMEEIRGQSGETQSIGQELGRQNERLSQQAGVIAESTRRFRVQ</sequence>
<accession>N6VY98</accession>
<proteinExistence type="inferred from homology"/>
<protein>
    <submittedName>
        <fullName evidence="12">Methyl-accepting chemotaxis protein</fullName>
    </submittedName>
</protein>
<dbReference type="OrthoDB" id="6092731at2"/>
<dbReference type="PANTHER" id="PTHR32089">
    <property type="entry name" value="METHYL-ACCEPTING CHEMOTAXIS PROTEIN MCPB"/>
    <property type="match status" value="1"/>
</dbReference>
<dbReference type="Pfam" id="PF00672">
    <property type="entry name" value="HAMP"/>
    <property type="match status" value="1"/>
</dbReference>
<evidence type="ECO:0000256" key="7">
    <source>
        <dbReference type="PROSITE-ProRule" id="PRU00284"/>
    </source>
</evidence>
<name>N6VY98_9GAMM</name>
<evidence type="ECO:0000256" key="4">
    <source>
        <dbReference type="ARBA" id="ARBA00023136"/>
    </source>
</evidence>
<dbReference type="Proteomes" id="UP000013165">
    <property type="component" value="Unassembled WGS sequence"/>
</dbReference>
<dbReference type="GO" id="GO:0007165">
    <property type="term" value="P:signal transduction"/>
    <property type="evidence" value="ECO:0007669"/>
    <property type="project" value="UniProtKB-KW"/>
</dbReference>
<feature type="transmembrane region" description="Helical" evidence="9">
    <location>
        <begin position="12"/>
        <end position="33"/>
    </location>
</feature>
<dbReference type="RefSeq" id="WP_004581084.1">
    <property type="nucleotide sequence ID" value="NZ_AP028878.1"/>
</dbReference>
<dbReference type="EMBL" id="APLQ01000014">
    <property type="protein sequence ID" value="ENO12854.1"/>
    <property type="molecule type" value="Genomic_DNA"/>
</dbReference>
<feature type="domain" description="Methyl-accepting transducer" evidence="10">
    <location>
        <begin position="354"/>
        <end position="590"/>
    </location>
</feature>
<dbReference type="STRING" id="626887.J057_15690"/>
<dbReference type="GO" id="GO:0006935">
    <property type="term" value="P:chemotaxis"/>
    <property type="evidence" value="ECO:0007669"/>
    <property type="project" value="UniProtKB-ARBA"/>
</dbReference>
<evidence type="ECO:0000313" key="13">
    <source>
        <dbReference type="Proteomes" id="UP000013165"/>
    </source>
</evidence>
<dbReference type="SMART" id="SM00283">
    <property type="entry name" value="MA"/>
    <property type="match status" value="1"/>
</dbReference>
<dbReference type="InterPro" id="IPR004089">
    <property type="entry name" value="MCPsignal_dom"/>
</dbReference>
<dbReference type="PROSITE" id="PS50111">
    <property type="entry name" value="CHEMOTAXIS_TRANSDUC_2"/>
    <property type="match status" value="1"/>
</dbReference>